<evidence type="ECO:0000313" key="1">
    <source>
        <dbReference type="EMBL" id="KAC4339130.1"/>
    </source>
</evidence>
<proteinExistence type="predicted"/>
<dbReference type="EMBL" id="VIBQ01000982">
    <property type="protein sequence ID" value="KAC4339130.1"/>
    <property type="molecule type" value="Genomic_DNA"/>
</dbReference>
<reference evidence="1 2" key="1">
    <citation type="submission" date="2019-06" db="EMBL/GenBank/DDBJ databases">
        <title>A chromosomal-level reference genome of Carpinus fangiana (Coryloideae, Betulaceae).</title>
        <authorList>
            <person name="Yang X."/>
            <person name="Wang Z."/>
            <person name="Zhang L."/>
            <person name="Hao G."/>
            <person name="Liu J."/>
            <person name="Yang Y."/>
        </authorList>
    </citation>
    <scope>NUCLEOTIDE SEQUENCE [LARGE SCALE GENOMIC DNA]</scope>
    <source>
        <strain evidence="1">Cfa_2016G</strain>
        <tissue evidence="1">Leaf</tissue>
    </source>
</reference>
<comment type="caution">
    <text evidence="1">The sequence shown here is derived from an EMBL/GenBank/DDBJ whole genome shotgun (WGS) entry which is preliminary data.</text>
</comment>
<evidence type="ECO:0000313" key="2">
    <source>
        <dbReference type="Proteomes" id="UP000327013"/>
    </source>
</evidence>
<name>A0A5N6L6F3_9ROSI</name>
<organism evidence="1 2">
    <name type="scientific">Carpinus fangiana</name>
    <dbReference type="NCBI Taxonomy" id="176857"/>
    <lineage>
        <taxon>Eukaryota</taxon>
        <taxon>Viridiplantae</taxon>
        <taxon>Streptophyta</taxon>
        <taxon>Embryophyta</taxon>
        <taxon>Tracheophyta</taxon>
        <taxon>Spermatophyta</taxon>
        <taxon>Magnoliopsida</taxon>
        <taxon>eudicotyledons</taxon>
        <taxon>Gunneridae</taxon>
        <taxon>Pentapetalae</taxon>
        <taxon>rosids</taxon>
        <taxon>fabids</taxon>
        <taxon>Fagales</taxon>
        <taxon>Betulaceae</taxon>
        <taxon>Carpinus</taxon>
    </lineage>
</organism>
<protein>
    <submittedName>
        <fullName evidence="1">Uncharacterized protein</fullName>
    </submittedName>
</protein>
<gene>
    <name evidence="1" type="ORF">FH972_027219</name>
</gene>
<accession>A0A5N6L6F3</accession>
<keyword evidence="2" id="KW-1185">Reference proteome</keyword>
<dbReference type="Proteomes" id="UP000327013">
    <property type="component" value="Unassembled WGS sequence"/>
</dbReference>
<dbReference type="AlphaFoldDB" id="A0A5N6L6F3"/>
<sequence length="59" mass="6111">MQTHCTTETAGAEIDMQTLERRVTAVLSSPEGDGVGAGLKLGIVEAVAELLGTEKALLQ</sequence>